<keyword evidence="3" id="KW-1185">Reference proteome</keyword>
<feature type="compositionally biased region" description="Pro residues" evidence="1">
    <location>
        <begin position="123"/>
        <end position="133"/>
    </location>
</feature>
<evidence type="ECO:0000313" key="2">
    <source>
        <dbReference type="EMBL" id="MFD1148017.1"/>
    </source>
</evidence>
<dbReference type="EMBL" id="JBHTLK010000052">
    <property type="protein sequence ID" value="MFD1148017.1"/>
    <property type="molecule type" value="Genomic_DNA"/>
</dbReference>
<dbReference type="Proteomes" id="UP001597168">
    <property type="component" value="Unassembled WGS sequence"/>
</dbReference>
<dbReference type="InterPro" id="IPR004401">
    <property type="entry name" value="YbaB/EbfC"/>
</dbReference>
<dbReference type="Gene3D" id="3.30.1310.10">
    <property type="entry name" value="Nucleoid-associated protein YbaB-like domain"/>
    <property type="match status" value="1"/>
</dbReference>
<protein>
    <submittedName>
        <fullName evidence="2">YbaB/EbfC family nucleoid-associated protein</fullName>
    </submittedName>
</protein>
<gene>
    <name evidence="2" type="ORF">ACFQ3T_12850</name>
</gene>
<evidence type="ECO:0000313" key="3">
    <source>
        <dbReference type="Proteomes" id="UP001597168"/>
    </source>
</evidence>
<dbReference type="Pfam" id="PF02575">
    <property type="entry name" value="YbaB_DNA_bd"/>
    <property type="match status" value="1"/>
</dbReference>
<dbReference type="SUPFAM" id="SSF82607">
    <property type="entry name" value="YbaB-like"/>
    <property type="match status" value="1"/>
</dbReference>
<name>A0ABW3QT65_9PSEU</name>
<comment type="caution">
    <text evidence="2">The sequence shown here is derived from an EMBL/GenBank/DDBJ whole genome shotgun (WGS) entry which is preliminary data.</text>
</comment>
<feature type="compositionally biased region" description="Pro residues" evidence="1">
    <location>
        <begin position="147"/>
        <end position="160"/>
    </location>
</feature>
<dbReference type="InterPro" id="IPR036894">
    <property type="entry name" value="YbaB-like_sf"/>
</dbReference>
<accession>A0ABW3QT65</accession>
<proteinExistence type="predicted"/>
<sequence length="160" mass="17117">MSDLHARALEEAGRKAEERLAGYQNMKERMAQLRVTAVSPDRVVSVVAGPGGSILDVQLQPDAQRIPPHALSRTIMSTLQQAVAESARRSAEVVQEFAGDQIDIVARVNKVQEDVFGVNPAEQAPPPPPPNAPAPGASFLQQANARPPMPPPPPPRPHVP</sequence>
<evidence type="ECO:0000256" key="1">
    <source>
        <dbReference type="SAM" id="MobiDB-lite"/>
    </source>
</evidence>
<feature type="region of interest" description="Disordered" evidence="1">
    <location>
        <begin position="116"/>
        <end position="160"/>
    </location>
</feature>
<dbReference type="RefSeq" id="WP_380723460.1">
    <property type="nucleotide sequence ID" value="NZ_JBHTLK010000052.1"/>
</dbReference>
<feature type="non-terminal residue" evidence="2">
    <location>
        <position position="160"/>
    </location>
</feature>
<organism evidence="2 3">
    <name type="scientific">Saccharothrix hoggarensis</name>
    <dbReference type="NCBI Taxonomy" id="913853"/>
    <lineage>
        <taxon>Bacteria</taxon>
        <taxon>Bacillati</taxon>
        <taxon>Actinomycetota</taxon>
        <taxon>Actinomycetes</taxon>
        <taxon>Pseudonocardiales</taxon>
        <taxon>Pseudonocardiaceae</taxon>
        <taxon>Saccharothrix</taxon>
    </lineage>
</organism>
<reference evidence="3" key="1">
    <citation type="journal article" date="2019" name="Int. J. Syst. Evol. Microbiol.">
        <title>The Global Catalogue of Microorganisms (GCM) 10K type strain sequencing project: providing services to taxonomists for standard genome sequencing and annotation.</title>
        <authorList>
            <consortium name="The Broad Institute Genomics Platform"/>
            <consortium name="The Broad Institute Genome Sequencing Center for Infectious Disease"/>
            <person name="Wu L."/>
            <person name="Ma J."/>
        </authorList>
    </citation>
    <scope>NUCLEOTIDE SEQUENCE [LARGE SCALE GENOMIC DNA]</scope>
    <source>
        <strain evidence="3">CCUG 60214</strain>
    </source>
</reference>